<name>A0A7W2R2V4_9FLAO</name>
<feature type="transmembrane region" description="Helical" evidence="1">
    <location>
        <begin position="7"/>
        <end position="26"/>
    </location>
</feature>
<reference evidence="2 3" key="1">
    <citation type="submission" date="2020-07" db="EMBL/GenBank/DDBJ databases">
        <title>Bacterium isolated from marine sediment.</title>
        <authorList>
            <person name="Shang D."/>
        </authorList>
    </citation>
    <scope>NUCLEOTIDE SEQUENCE [LARGE SCALE GENOMIC DNA]</scope>
    <source>
        <strain evidence="2 3">F6074</strain>
    </source>
</reference>
<protein>
    <submittedName>
        <fullName evidence="2">Uncharacterized protein</fullName>
    </submittedName>
</protein>
<dbReference type="AlphaFoldDB" id="A0A7W2R2V4"/>
<organism evidence="2 3">
    <name type="scientific">Gelidibacter maritimus</name>
    <dbReference type="NCBI Taxonomy" id="2761487"/>
    <lineage>
        <taxon>Bacteria</taxon>
        <taxon>Pseudomonadati</taxon>
        <taxon>Bacteroidota</taxon>
        <taxon>Flavobacteriia</taxon>
        <taxon>Flavobacteriales</taxon>
        <taxon>Flavobacteriaceae</taxon>
        <taxon>Gelidibacter</taxon>
    </lineage>
</organism>
<sequence>MMAKIDIIARILTGVVGIGFLIAGVFGVLDYFIVKFLLFGTFIFLVLYMLIRLYENQNHPES</sequence>
<dbReference type="RefSeq" id="WP_182202015.1">
    <property type="nucleotide sequence ID" value="NZ_JACGLT010000001.1"/>
</dbReference>
<feature type="transmembrane region" description="Helical" evidence="1">
    <location>
        <begin position="32"/>
        <end position="51"/>
    </location>
</feature>
<evidence type="ECO:0000313" key="2">
    <source>
        <dbReference type="EMBL" id="MBA6151300.1"/>
    </source>
</evidence>
<dbReference type="EMBL" id="JACGLT010000001">
    <property type="protein sequence ID" value="MBA6151300.1"/>
    <property type="molecule type" value="Genomic_DNA"/>
</dbReference>
<keyword evidence="3" id="KW-1185">Reference proteome</keyword>
<keyword evidence="1" id="KW-1133">Transmembrane helix</keyword>
<evidence type="ECO:0000256" key="1">
    <source>
        <dbReference type="SAM" id="Phobius"/>
    </source>
</evidence>
<dbReference type="Proteomes" id="UP000541857">
    <property type="component" value="Unassembled WGS sequence"/>
</dbReference>
<keyword evidence="1" id="KW-0812">Transmembrane</keyword>
<evidence type="ECO:0000313" key="3">
    <source>
        <dbReference type="Proteomes" id="UP000541857"/>
    </source>
</evidence>
<gene>
    <name evidence="2" type="ORF">H3Z82_01010</name>
</gene>
<keyword evidence="1" id="KW-0472">Membrane</keyword>
<comment type="caution">
    <text evidence="2">The sequence shown here is derived from an EMBL/GenBank/DDBJ whole genome shotgun (WGS) entry which is preliminary data.</text>
</comment>
<proteinExistence type="predicted"/>
<accession>A0A7W2R2V4</accession>